<organism evidence="2 3">
    <name type="scientific">Marasmius crinis-equi</name>
    <dbReference type="NCBI Taxonomy" id="585013"/>
    <lineage>
        <taxon>Eukaryota</taxon>
        <taxon>Fungi</taxon>
        <taxon>Dikarya</taxon>
        <taxon>Basidiomycota</taxon>
        <taxon>Agaricomycotina</taxon>
        <taxon>Agaricomycetes</taxon>
        <taxon>Agaricomycetidae</taxon>
        <taxon>Agaricales</taxon>
        <taxon>Marasmiineae</taxon>
        <taxon>Marasmiaceae</taxon>
        <taxon>Marasmius</taxon>
    </lineage>
</organism>
<feature type="compositionally biased region" description="Basic and acidic residues" evidence="1">
    <location>
        <begin position="57"/>
        <end position="66"/>
    </location>
</feature>
<accession>A0ABR3F5W0</accession>
<name>A0ABR3F5W0_9AGAR</name>
<feature type="region of interest" description="Disordered" evidence="1">
    <location>
        <begin position="46"/>
        <end position="67"/>
    </location>
</feature>
<protein>
    <submittedName>
        <fullName evidence="2">Uncharacterized protein</fullName>
    </submittedName>
</protein>
<feature type="compositionally biased region" description="Polar residues" evidence="1">
    <location>
        <begin position="114"/>
        <end position="126"/>
    </location>
</feature>
<feature type="region of interest" description="Disordered" evidence="1">
    <location>
        <begin position="88"/>
        <end position="126"/>
    </location>
</feature>
<gene>
    <name evidence="2" type="ORF">V5O48_011326</name>
</gene>
<dbReference type="EMBL" id="JBAHYK010000898">
    <property type="protein sequence ID" value="KAL0570628.1"/>
    <property type="molecule type" value="Genomic_DNA"/>
</dbReference>
<evidence type="ECO:0000256" key="1">
    <source>
        <dbReference type="SAM" id="MobiDB-lite"/>
    </source>
</evidence>
<evidence type="ECO:0000313" key="2">
    <source>
        <dbReference type="EMBL" id="KAL0570628.1"/>
    </source>
</evidence>
<keyword evidence="3" id="KW-1185">Reference proteome</keyword>
<proteinExistence type="predicted"/>
<feature type="compositionally biased region" description="Polar residues" evidence="1">
    <location>
        <begin position="94"/>
        <end position="105"/>
    </location>
</feature>
<reference evidence="2 3" key="1">
    <citation type="submission" date="2024-02" db="EMBL/GenBank/DDBJ databases">
        <title>A draft genome for the cacao thread blight pathogen Marasmius crinis-equi.</title>
        <authorList>
            <person name="Cohen S.P."/>
            <person name="Baruah I.K."/>
            <person name="Amoako-Attah I."/>
            <person name="Bukari Y."/>
            <person name="Meinhardt L.W."/>
            <person name="Bailey B.A."/>
        </authorList>
    </citation>
    <scope>NUCLEOTIDE SEQUENCE [LARGE SCALE GENOMIC DNA]</scope>
    <source>
        <strain evidence="2 3">GH-76</strain>
    </source>
</reference>
<comment type="caution">
    <text evidence="2">The sequence shown here is derived from an EMBL/GenBank/DDBJ whole genome shotgun (WGS) entry which is preliminary data.</text>
</comment>
<sequence length="178" mass="19272">MSRMKITDAQFDTLNDWYVSKGKPITKAVQVAGNKRKIQVQPDTVQASAALTKRPRKVPEAAEISHEPLVGSTSDRCYEAVEPAAPGLAYHASGEQTAPVGQSHSEACGERSTESTSTRDPSGPTTELSAALLQLKREIEDITADLRFRRASKEVAAGLYDQKALKLADIMDRFDVAG</sequence>
<evidence type="ECO:0000313" key="3">
    <source>
        <dbReference type="Proteomes" id="UP001465976"/>
    </source>
</evidence>
<dbReference type="Proteomes" id="UP001465976">
    <property type="component" value="Unassembled WGS sequence"/>
</dbReference>